<reference evidence="2" key="1">
    <citation type="submission" date="2016-12" db="EMBL/GenBank/DDBJ databases">
        <authorList>
            <person name="Varghese N."/>
            <person name="Submissions S."/>
        </authorList>
    </citation>
    <scope>NUCLEOTIDE SEQUENCE [LARGE SCALE GENOMIC DNA]</scope>
    <source>
        <strain evidence="2">DSM 45599</strain>
    </source>
</reference>
<evidence type="ECO:0000313" key="1">
    <source>
        <dbReference type="EMBL" id="SIN19473.1"/>
    </source>
</evidence>
<protein>
    <submittedName>
        <fullName evidence="1">Uncharacterized protein</fullName>
    </submittedName>
</protein>
<organism evidence="1 2">
    <name type="scientific">Micromonospora cremea</name>
    <dbReference type="NCBI Taxonomy" id="709881"/>
    <lineage>
        <taxon>Bacteria</taxon>
        <taxon>Bacillati</taxon>
        <taxon>Actinomycetota</taxon>
        <taxon>Actinomycetes</taxon>
        <taxon>Micromonosporales</taxon>
        <taxon>Micromonosporaceae</taxon>
        <taxon>Micromonospora</taxon>
    </lineage>
</organism>
<accession>A0A1N5ZCF2</accession>
<proteinExistence type="predicted"/>
<gene>
    <name evidence="1" type="ORF">SAMN04489832_3852</name>
</gene>
<dbReference type="STRING" id="709881.SAMN04489832_3852"/>
<dbReference type="Gene3D" id="3.90.1570.10">
    <property type="entry name" value="tt1808, chain A"/>
    <property type="match status" value="1"/>
</dbReference>
<dbReference type="Proteomes" id="UP000185124">
    <property type="component" value="Unassembled WGS sequence"/>
</dbReference>
<dbReference type="EMBL" id="FSQT01000002">
    <property type="protein sequence ID" value="SIN19473.1"/>
    <property type="molecule type" value="Genomic_DNA"/>
</dbReference>
<evidence type="ECO:0000313" key="2">
    <source>
        <dbReference type="Proteomes" id="UP000185124"/>
    </source>
</evidence>
<dbReference type="AlphaFoldDB" id="A0A1N5ZCF2"/>
<sequence>MAIHAALTRHVRRRWRDLSCNGQVVPAEILGHRLPWTESDHLALDVTACRIELLDGGLLVGPPPTVRHQAIVGPLATALEPGCVAADRTLLPVINLRLDATRILYRRQGSHYTEQSETRPGDVLALTEPVRATIRPEDLLA</sequence>
<keyword evidence="2" id="KW-1185">Reference proteome</keyword>
<dbReference type="InterPro" id="IPR012296">
    <property type="entry name" value="Nuclease_put_TT1808"/>
</dbReference>
<name>A0A1N5ZCF2_9ACTN</name>